<keyword evidence="10" id="KW-0804">Transcription</keyword>
<dbReference type="InterPro" id="IPR011110">
    <property type="entry name" value="Reg_prop"/>
</dbReference>
<evidence type="ECO:0000256" key="2">
    <source>
        <dbReference type="ARBA" id="ARBA00012438"/>
    </source>
</evidence>
<dbReference type="SMART" id="SM00388">
    <property type="entry name" value="HisKA"/>
    <property type="match status" value="1"/>
</dbReference>
<evidence type="ECO:0000256" key="5">
    <source>
        <dbReference type="ARBA" id="ARBA00022741"/>
    </source>
</evidence>
<keyword evidence="13" id="KW-1133">Transmembrane helix</keyword>
<keyword evidence="13" id="KW-0472">Membrane</keyword>
<dbReference type="InterPro" id="IPR018060">
    <property type="entry name" value="HTH_AraC"/>
</dbReference>
<dbReference type="Gene3D" id="3.40.50.2300">
    <property type="match status" value="1"/>
</dbReference>
<dbReference type="Pfam" id="PF02518">
    <property type="entry name" value="HATPase_c"/>
    <property type="match status" value="1"/>
</dbReference>
<dbReference type="InterPro" id="IPR005467">
    <property type="entry name" value="His_kinase_dom"/>
</dbReference>
<evidence type="ECO:0000256" key="6">
    <source>
        <dbReference type="ARBA" id="ARBA00022777"/>
    </source>
</evidence>
<gene>
    <name evidence="17" type="ORF">HMPREF9944_00922</name>
</gene>
<dbReference type="SMART" id="SM00387">
    <property type="entry name" value="HATPase_c"/>
    <property type="match status" value="1"/>
</dbReference>
<dbReference type="InterPro" id="IPR011006">
    <property type="entry name" value="CheY-like_superfamily"/>
</dbReference>
<evidence type="ECO:0000259" key="15">
    <source>
        <dbReference type="PROSITE" id="PS50109"/>
    </source>
</evidence>
<dbReference type="Pfam" id="PF12833">
    <property type="entry name" value="HTH_18"/>
    <property type="match status" value="1"/>
</dbReference>
<evidence type="ECO:0000256" key="13">
    <source>
        <dbReference type="SAM" id="Phobius"/>
    </source>
</evidence>
<keyword evidence="8" id="KW-0902">Two-component regulatory system</keyword>
<dbReference type="Gene3D" id="1.10.10.60">
    <property type="entry name" value="Homeodomain-like"/>
    <property type="match status" value="1"/>
</dbReference>
<dbReference type="InterPro" id="IPR001789">
    <property type="entry name" value="Sig_transdc_resp-reg_receiver"/>
</dbReference>
<dbReference type="InterPro" id="IPR003594">
    <property type="entry name" value="HATPase_dom"/>
</dbReference>
<sequence length="1371" mass="155779">MPLIVQESAGNTSHGPKTNAREAQPSCLNQYGIAMDCKRLHTTAFFSLLLIFTLFTSLLKAQNIEFNHLTPDEGLSQISANSLYADRDGVIWIATRVGLNSYDGNSIRVYANKTGDANSLFCNNVTHLTGDGDRKLFLLCAEGIARLDLQTRQFKTLKYGNTIGAICYYGRLYFSERNEIHRLLDETGRSKACVRLPKGQYVTSLTIDTRGRMWIGTRENGVYCYAGNRLTHPIIEGYITQIYEDRGGKLWIGSWNNGFWTIDNQGHINNIRKGKLLVSNFVRTFCEDNSGKIWIGTYLGLVRYDPRTGQSRTFIPDGREDGLTNASIWSIIKDRQGTLWLGTYFGGVNYFNPEYEIFTQYRFKGENAAGLSSQIVGRMTEDDKGNLWICTEGGGLNIFSPRSQAFSVYKYPDAKPSHNNLKSIYFDKLRRTMWVGTHLGGLDRIALSTGKLRNYRHKAGDRQSLPSDIVRDIKPYRGQLVIATQEGVVMMDPERETFTPLLAKENLRMVQGLCIDRKDRLWIATEARGVYCYAFSTKKFRHYRHLPSEGSISCNNINSIMTDREGRIWLSTANDGIDLYDEQHDRFINYGRKDGLIGACVYAIEPSSLNANELLLITNQGFSVFNIKSKIFRNYNKENGFPLATINENALYVARDGTVYLGGVRGMVAFREQDLYKKSRPYKVGFCGLYINGRQILPGDDSRILTHALRYTSEIELGYDRSVLGVEYYTSNYIKANALPLEYRLVGSSEQWFPIHAGQKKLDFFNLPPGRYTLELRSVGTKVPEARLGIRILPPWYRSWWAYVLYFCLTAIAVMWLVRGYRKRIRLAESLKYEKIHARNIEKRNQSKIRFFTNVSHEIRTPLTVIIGLAESLLHSRKFTNDIYNQLLGIYRNSSQLRELISELLDFKKHEKAHPKISVHEGKWSPFVFDVCSLFKEYAACLDINLTFKSETDATVWFDNRQMRKVVNNLVSNALKHTPQGGSITVTTESDETYARLRVTDTGNGIAPDDLSHVFDRFYQGHEIESLAEMGTGIGLNLTQDIIRQHHGKVTVTSVIGQGTTFTVELPLGKSHFSADQIAVAPVAETAETTAEEPKKQSQMPLPAPQNNTDDTPTPATFDATALIVEDNDDIRQLLVTLLSPYYRTLTAVDGLEGLEKIKDEMPDIIISDVLMPNMSGIEMCKAIKQDFAICHIPVVLLTARTAAEQALEGLKIGADDYITKPFNNEFLISRCNNLVNSRRLLQHKFGEHPHTEANMLASNPLDKEMLDRAMKIIDKHYMNSDFSVDVFAREMGLSRTSLFTKWKTLTGQTPNEFIMRIRLRKAAKMLREKPHMSIAEISYSNGFSSPRYFCKCFKDRYQQQPSTYRNGEGT</sequence>
<dbReference type="SUPFAM" id="SSF52172">
    <property type="entry name" value="CheY-like"/>
    <property type="match status" value="1"/>
</dbReference>
<feature type="transmembrane region" description="Helical" evidence="13">
    <location>
        <begin position="800"/>
        <end position="818"/>
    </location>
</feature>
<dbReference type="Pfam" id="PF00512">
    <property type="entry name" value="HisKA"/>
    <property type="match status" value="1"/>
</dbReference>
<dbReference type="SUPFAM" id="SSF47384">
    <property type="entry name" value="Homodimeric domain of signal transducing histidine kinase"/>
    <property type="match status" value="1"/>
</dbReference>
<keyword evidence="7" id="KW-0067">ATP-binding</keyword>
<feature type="domain" description="HTH araC/xylS-type" evidence="14">
    <location>
        <begin position="1268"/>
        <end position="1368"/>
    </location>
</feature>
<dbReference type="PANTHER" id="PTHR43547:SF2">
    <property type="entry name" value="HYBRID SIGNAL TRANSDUCTION HISTIDINE KINASE C"/>
    <property type="match status" value="1"/>
</dbReference>
<dbReference type="SUPFAM" id="SSF55874">
    <property type="entry name" value="ATPase domain of HSP90 chaperone/DNA topoisomerase II/histidine kinase"/>
    <property type="match status" value="1"/>
</dbReference>
<keyword evidence="9" id="KW-0805">Transcription regulation</keyword>
<name>H1HL78_9BACT</name>
<dbReference type="InterPro" id="IPR009057">
    <property type="entry name" value="Homeodomain-like_sf"/>
</dbReference>
<dbReference type="GO" id="GO:0000155">
    <property type="term" value="F:phosphorelay sensor kinase activity"/>
    <property type="evidence" value="ECO:0007669"/>
    <property type="project" value="InterPro"/>
</dbReference>
<keyword evidence="3 11" id="KW-0597">Phosphoprotein</keyword>
<evidence type="ECO:0000256" key="11">
    <source>
        <dbReference type="PROSITE-ProRule" id="PRU00169"/>
    </source>
</evidence>
<evidence type="ECO:0000256" key="7">
    <source>
        <dbReference type="ARBA" id="ARBA00022840"/>
    </source>
</evidence>
<dbReference type="GO" id="GO:0003700">
    <property type="term" value="F:DNA-binding transcription factor activity"/>
    <property type="evidence" value="ECO:0007669"/>
    <property type="project" value="InterPro"/>
</dbReference>
<dbReference type="InterPro" id="IPR036097">
    <property type="entry name" value="HisK_dim/P_sf"/>
</dbReference>
<feature type="domain" description="Response regulatory" evidence="16">
    <location>
        <begin position="1121"/>
        <end position="1236"/>
    </location>
</feature>
<keyword evidence="6" id="KW-0418">Kinase</keyword>
<organism evidence="17 18">
    <name type="scientific">Segatella maculosa OT 289</name>
    <dbReference type="NCBI Taxonomy" id="999422"/>
    <lineage>
        <taxon>Bacteria</taxon>
        <taxon>Pseudomonadati</taxon>
        <taxon>Bacteroidota</taxon>
        <taxon>Bacteroidia</taxon>
        <taxon>Bacteroidales</taxon>
        <taxon>Prevotellaceae</taxon>
        <taxon>Segatella</taxon>
    </lineage>
</organism>
<evidence type="ECO:0000256" key="10">
    <source>
        <dbReference type="ARBA" id="ARBA00023163"/>
    </source>
</evidence>
<dbReference type="PROSITE" id="PS50110">
    <property type="entry name" value="RESPONSE_REGULATORY"/>
    <property type="match status" value="1"/>
</dbReference>
<keyword evidence="5" id="KW-0547">Nucleotide-binding</keyword>
<dbReference type="SUPFAM" id="SSF63829">
    <property type="entry name" value="Calcium-dependent phosphotriesterase"/>
    <property type="match status" value="3"/>
</dbReference>
<dbReference type="PATRIC" id="fig|999422.3.peg.945"/>
<dbReference type="Pfam" id="PF07494">
    <property type="entry name" value="Reg_prop"/>
    <property type="match status" value="5"/>
</dbReference>
<feature type="domain" description="Histidine kinase" evidence="15">
    <location>
        <begin position="854"/>
        <end position="1070"/>
    </location>
</feature>
<evidence type="ECO:0000256" key="3">
    <source>
        <dbReference type="ARBA" id="ARBA00022553"/>
    </source>
</evidence>
<dbReference type="SUPFAM" id="SSF46689">
    <property type="entry name" value="Homeodomain-like"/>
    <property type="match status" value="1"/>
</dbReference>
<dbReference type="FunFam" id="3.30.565.10:FF:000037">
    <property type="entry name" value="Hybrid sensor histidine kinase/response regulator"/>
    <property type="match status" value="1"/>
</dbReference>
<feature type="modified residue" description="4-aspartylphosphate" evidence="11">
    <location>
        <position position="1169"/>
    </location>
</feature>
<keyword evidence="18" id="KW-1185">Reference proteome</keyword>
<evidence type="ECO:0000256" key="12">
    <source>
        <dbReference type="SAM" id="MobiDB-lite"/>
    </source>
</evidence>
<evidence type="ECO:0000256" key="9">
    <source>
        <dbReference type="ARBA" id="ARBA00023015"/>
    </source>
</evidence>
<reference evidence="17 18" key="1">
    <citation type="submission" date="2011-12" db="EMBL/GenBank/DDBJ databases">
        <title>The Genome Sequence of Prevotella maculosa OT 289.</title>
        <authorList>
            <consortium name="The Broad Institute Genome Sequencing Platform"/>
            <person name="Earl A."/>
            <person name="Ward D."/>
            <person name="Feldgarden M."/>
            <person name="Gevers D."/>
            <person name="Izard J."/>
            <person name="Blanton J.M."/>
            <person name="Mathney J."/>
            <person name="Tanner A.C."/>
            <person name="Dewhirst F.E."/>
            <person name="Young S.K."/>
            <person name="Zeng Q."/>
            <person name="Gargeya S."/>
            <person name="Fitzgerald M."/>
            <person name="Haas B."/>
            <person name="Abouelleil A."/>
            <person name="Alvarado L."/>
            <person name="Arachchi H.M."/>
            <person name="Berlin A."/>
            <person name="Chapman S.B."/>
            <person name="Gearin G."/>
            <person name="Goldberg J."/>
            <person name="Griggs A."/>
            <person name="Gujja S."/>
            <person name="Hansen M."/>
            <person name="Heiman D."/>
            <person name="Howarth C."/>
            <person name="Larimer J."/>
            <person name="Lui A."/>
            <person name="MacDonald P.J.P."/>
            <person name="McCowen C."/>
            <person name="Montmayeur A."/>
            <person name="Murphy C."/>
            <person name="Neiman D."/>
            <person name="Pearson M."/>
            <person name="Priest M."/>
            <person name="Roberts A."/>
            <person name="Saif S."/>
            <person name="Shea T."/>
            <person name="Sisk P."/>
            <person name="Stolte C."/>
            <person name="Sykes S."/>
            <person name="Wortman J."/>
            <person name="Nusbaum C."/>
            <person name="Birren B."/>
        </authorList>
    </citation>
    <scope>NUCLEOTIDE SEQUENCE [LARGE SCALE GENOMIC DNA]</scope>
    <source>
        <strain evidence="17 18">OT 289</strain>
    </source>
</reference>
<evidence type="ECO:0000313" key="18">
    <source>
        <dbReference type="Proteomes" id="UP000003167"/>
    </source>
</evidence>
<evidence type="ECO:0000259" key="16">
    <source>
        <dbReference type="PROSITE" id="PS50110"/>
    </source>
</evidence>
<dbReference type="FunFam" id="3.40.50.2300:FF:000138">
    <property type="entry name" value="Two-component system sensor histidine kinase/response regulator"/>
    <property type="match status" value="1"/>
</dbReference>
<dbReference type="InterPro" id="IPR036890">
    <property type="entry name" value="HATPase_C_sf"/>
</dbReference>
<dbReference type="SMART" id="SM00342">
    <property type="entry name" value="HTH_ARAC"/>
    <property type="match status" value="1"/>
</dbReference>
<proteinExistence type="predicted"/>
<comment type="catalytic activity">
    <reaction evidence="1">
        <text>ATP + protein L-histidine = ADP + protein N-phospho-L-histidine.</text>
        <dbReference type="EC" id="2.7.13.3"/>
    </reaction>
</comment>
<keyword evidence="4" id="KW-0808">Transferase</keyword>
<dbReference type="PROSITE" id="PS01124">
    <property type="entry name" value="HTH_ARAC_FAMILY_2"/>
    <property type="match status" value="1"/>
</dbReference>
<dbReference type="InterPro" id="IPR015943">
    <property type="entry name" value="WD40/YVTN_repeat-like_dom_sf"/>
</dbReference>
<dbReference type="EMBL" id="AGEK01000018">
    <property type="protein sequence ID" value="EHO72210.1"/>
    <property type="molecule type" value="Genomic_DNA"/>
</dbReference>
<dbReference type="EC" id="2.7.13.3" evidence="2"/>
<dbReference type="Gene3D" id="2.60.40.10">
    <property type="entry name" value="Immunoglobulins"/>
    <property type="match status" value="1"/>
</dbReference>
<dbReference type="CDD" id="cd00082">
    <property type="entry name" value="HisKA"/>
    <property type="match status" value="1"/>
</dbReference>
<dbReference type="Gene3D" id="3.30.565.10">
    <property type="entry name" value="Histidine kinase-like ATPase, C-terminal domain"/>
    <property type="match status" value="1"/>
</dbReference>
<comment type="caution">
    <text evidence="17">The sequence shown here is derived from an EMBL/GenBank/DDBJ whole genome shotgun (WGS) entry which is preliminary data.</text>
</comment>
<keyword evidence="13" id="KW-0812">Transmembrane</keyword>
<dbReference type="InterPro" id="IPR013783">
    <property type="entry name" value="Ig-like_fold"/>
</dbReference>
<dbReference type="InterPro" id="IPR004358">
    <property type="entry name" value="Sig_transdc_His_kin-like_C"/>
</dbReference>
<dbReference type="CDD" id="cd17574">
    <property type="entry name" value="REC_OmpR"/>
    <property type="match status" value="1"/>
</dbReference>
<dbReference type="PROSITE" id="PS50109">
    <property type="entry name" value="HIS_KIN"/>
    <property type="match status" value="1"/>
</dbReference>
<feature type="region of interest" description="Disordered" evidence="12">
    <location>
        <begin position="1"/>
        <end position="21"/>
    </location>
</feature>
<dbReference type="Pfam" id="PF00072">
    <property type="entry name" value="Response_reg"/>
    <property type="match status" value="1"/>
</dbReference>
<protein>
    <recommendedName>
        <fullName evidence="2">histidine kinase</fullName>
        <ecNumber evidence="2">2.7.13.3</ecNumber>
    </recommendedName>
</protein>
<dbReference type="STRING" id="999422.HMPREF9944_00922"/>
<evidence type="ECO:0000256" key="8">
    <source>
        <dbReference type="ARBA" id="ARBA00023012"/>
    </source>
</evidence>
<dbReference type="Gene3D" id="2.130.10.10">
    <property type="entry name" value="YVTN repeat-like/Quinoprotein amine dehydrogenase"/>
    <property type="match status" value="2"/>
</dbReference>
<accession>H1HL78</accession>
<dbReference type="Proteomes" id="UP000003167">
    <property type="component" value="Unassembled WGS sequence"/>
</dbReference>
<dbReference type="GO" id="GO:0005524">
    <property type="term" value="F:ATP binding"/>
    <property type="evidence" value="ECO:0007669"/>
    <property type="project" value="UniProtKB-KW"/>
</dbReference>
<dbReference type="Gene3D" id="1.10.287.130">
    <property type="match status" value="1"/>
</dbReference>
<dbReference type="HOGENOM" id="CLU_000445_28_1_10"/>
<evidence type="ECO:0000256" key="1">
    <source>
        <dbReference type="ARBA" id="ARBA00000085"/>
    </source>
</evidence>
<dbReference type="GO" id="GO:0043565">
    <property type="term" value="F:sequence-specific DNA binding"/>
    <property type="evidence" value="ECO:0007669"/>
    <property type="project" value="InterPro"/>
</dbReference>
<evidence type="ECO:0000256" key="4">
    <source>
        <dbReference type="ARBA" id="ARBA00022679"/>
    </source>
</evidence>
<dbReference type="SMART" id="SM00448">
    <property type="entry name" value="REC"/>
    <property type="match status" value="1"/>
</dbReference>
<evidence type="ECO:0000259" key="14">
    <source>
        <dbReference type="PROSITE" id="PS01124"/>
    </source>
</evidence>
<dbReference type="PRINTS" id="PR00344">
    <property type="entry name" value="BCTRLSENSOR"/>
</dbReference>
<feature type="region of interest" description="Disordered" evidence="12">
    <location>
        <begin position="1085"/>
        <end position="1113"/>
    </location>
</feature>
<evidence type="ECO:0000313" key="17">
    <source>
        <dbReference type="EMBL" id="EHO72210.1"/>
    </source>
</evidence>
<dbReference type="InterPro" id="IPR003661">
    <property type="entry name" value="HisK_dim/P_dom"/>
</dbReference>
<dbReference type="PANTHER" id="PTHR43547">
    <property type="entry name" value="TWO-COMPONENT HISTIDINE KINASE"/>
    <property type="match status" value="1"/>
</dbReference>